<comment type="similarity">
    <text evidence="2">Belongs to the ABC-2 integral membrane protein family.</text>
</comment>
<keyword evidence="3" id="KW-1003">Cell membrane</keyword>
<keyword evidence="4 7" id="KW-0812">Transmembrane</keyword>
<reference evidence="9 10" key="2">
    <citation type="journal article" date="2017" name="Int. J. Syst. Evol. Microbiol.">
        <title>Gordonia phthalatica sp. nov., a di-n-butyl phthalate-degrading bacterium isolated from activated sludge.</title>
        <authorList>
            <person name="Jin D."/>
            <person name="Kong X."/>
            <person name="Jia M."/>
            <person name="Yu X."/>
            <person name="Wang X."/>
            <person name="Zhuang X."/>
            <person name="Deng Y."/>
            <person name="Bai Z."/>
        </authorList>
    </citation>
    <scope>NUCLEOTIDE SEQUENCE [LARGE SCALE GENOMIC DNA]</scope>
    <source>
        <strain evidence="9 10">QH-11</strain>
    </source>
</reference>
<gene>
    <name evidence="9" type="ORF">ACH46_10815</name>
</gene>
<evidence type="ECO:0000256" key="7">
    <source>
        <dbReference type="SAM" id="Phobius"/>
    </source>
</evidence>
<dbReference type="Pfam" id="PF12051">
    <property type="entry name" value="DUF3533"/>
    <property type="match status" value="1"/>
</dbReference>
<evidence type="ECO:0000256" key="6">
    <source>
        <dbReference type="ARBA" id="ARBA00023136"/>
    </source>
</evidence>
<keyword evidence="6 7" id="KW-0472">Membrane</keyword>
<name>A0A0N9N9H9_9ACTN</name>
<dbReference type="GO" id="GO:0005886">
    <property type="term" value="C:plasma membrane"/>
    <property type="evidence" value="ECO:0007669"/>
    <property type="project" value="UniProtKB-SubCell"/>
</dbReference>
<feature type="transmembrane region" description="Helical" evidence="7">
    <location>
        <begin position="231"/>
        <end position="261"/>
    </location>
</feature>
<dbReference type="AlphaFoldDB" id="A0A0N9N9H9"/>
<feature type="transmembrane region" description="Helical" evidence="7">
    <location>
        <begin position="345"/>
        <end position="365"/>
    </location>
</feature>
<organism evidence="9 10">
    <name type="scientific">Gordonia phthalatica</name>
    <dbReference type="NCBI Taxonomy" id="1136941"/>
    <lineage>
        <taxon>Bacteria</taxon>
        <taxon>Bacillati</taxon>
        <taxon>Actinomycetota</taxon>
        <taxon>Actinomycetes</taxon>
        <taxon>Mycobacteriales</taxon>
        <taxon>Gordoniaceae</taxon>
        <taxon>Gordonia</taxon>
    </lineage>
</organism>
<feature type="domain" description="DUF3533" evidence="8">
    <location>
        <begin position="29"/>
        <end position="397"/>
    </location>
</feature>
<dbReference type="PATRIC" id="fig|1136941.3.peg.2201"/>
<sequence>MTDTDLDDRPPAERSRPLRSWRFWAGPIIVVTVVMSAMAALYLSSILDPTRNLNSFPIAVVNEDVGATDPAGKHVNLAEEITKSVDAKVDADQVQLEYLTWDETVERMRDGRLYGAIRVPADFSAKTLALAQASLVPSTTPAPQPEITVLTNPRSATMGSSLVTALSGEVLAEMNKNVGVKVTESVNQAAAQQNPPAHITGVTAITLATPIKIVPKQFEPLPHGTGLGLSAFYFALLVLLGGFTGAMLVNTLIDGSLGFIASEIGPRIVVRRPQGFNRMEVLVIKWIVMVGTAVVLSTAYIGVAKALDMNIDHPWILWGYSMLAISAVGVTALSVVSAFGGIGMLINMFVFVFLGLPSAGATIPLEATPQFFAWLSSFEPLHQVYVGIRAIVFFDARGAAGLSHAIAMTAIGLVIGVAIGLGTAYYYERRGLPRLGLTELAKDPEPETEAVES</sequence>
<evidence type="ECO:0000256" key="2">
    <source>
        <dbReference type="ARBA" id="ARBA00007783"/>
    </source>
</evidence>
<evidence type="ECO:0000313" key="9">
    <source>
        <dbReference type="EMBL" id="ALG84898.1"/>
    </source>
</evidence>
<feature type="transmembrane region" description="Helical" evidence="7">
    <location>
        <begin position="315"/>
        <end position="338"/>
    </location>
</feature>
<dbReference type="RefSeq" id="WP_062392897.1">
    <property type="nucleotide sequence ID" value="NZ_CP011853.1"/>
</dbReference>
<dbReference type="OrthoDB" id="4571363at2"/>
<comment type="subcellular location">
    <subcellularLocation>
        <location evidence="1">Cell membrane</location>
        <topology evidence="1">Multi-pass membrane protein</topology>
    </subcellularLocation>
</comment>
<dbReference type="InterPro" id="IPR051328">
    <property type="entry name" value="T7SS_ABC-Transporter"/>
</dbReference>
<dbReference type="Gene3D" id="3.40.1710.10">
    <property type="entry name" value="abc type-2 transporter like domain"/>
    <property type="match status" value="1"/>
</dbReference>
<feature type="transmembrane region" description="Helical" evidence="7">
    <location>
        <begin position="21"/>
        <end position="43"/>
    </location>
</feature>
<dbReference type="EMBL" id="CP011853">
    <property type="protein sequence ID" value="ALG84898.1"/>
    <property type="molecule type" value="Genomic_DNA"/>
</dbReference>
<evidence type="ECO:0000313" key="10">
    <source>
        <dbReference type="Proteomes" id="UP000063789"/>
    </source>
</evidence>
<feature type="transmembrane region" description="Helical" evidence="7">
    <location>
        <begin position="406"/>
        <end position="427"/>
    </location>
</feature>
<reference evidence="10" key="1">
    <citation type="submission" date="2015-06" db="EMBL/GenBank/DDBJ databases">
        <title>Complete genome sequence and metabolic analysis of phthalate degradation pathway in Gordonia sp. QH-11.</title>
        <authorList>
            <person name="Jin D."/>
            <person name="Kong X."/>
            <person name="Bai Z."/>
        </authorList>
    </citation>
    <scope>NUCLEOTIDE SEQUENCE [LARGE SCALE GENOMIC DNA]</scope>
    <source>
        <strain evidence="10">QH-11</strain>
    </source>
</reference>
<protein>
    <submittedName>
        <fullName evidence="9">Membrane protein</fullName>
    </submittedName>
</protein>
<proteinExistence type="inferred from homology"/>
<dbReference type="InterPro" id="IPR022703">
    <property type="entry name" value="DUF3533"/>
</dbReference>
<evidence type="ECO:0000256" key="5">
    <source>
        <dbReference type="ARBA" id="ARBA00022989"/>
    </source>
</evidence>
<feature type="transmembrane region" description="Helical" evidence="7">
    <location>
        <begin position="282"/>
        <end position="303"/>
    </location>
</feature>
<evidence type="ECO:0000256" key="1">
    <source>
        <dbReference type="ARBA" id="ARBA00004651"/>
    </source>
</evidence>
<dbReference type="PANTHER" id="PTHR43077:SF8">
    <property type="entry name" value="DOXORUBICIN RESISTANCE ABC TRANSPORTER PERMEASE PROTEIN DRRB"/>
    <property type="match status" value="1"/>
</dbReference>
<evidence type="ECO:0000259" key="8">
    <source>
        <dbReference type="Pfam" id="PF12051"/>
    </source>
</evidence>
<dbReference type="KEGG" id="goq:ACH46_10815"/>
<keyword evidence="10" id="KW-1185">Reference proteome</keyword>
<evidence type="ECO:0000256" key="4">
    <source>
        <dbReference type="ARBA" id="ARBA00022692"/>
    </source>
</evidence>
<evidence type="ECO:0000256" key="3">
    <source>
        <dbReference type="ARBA" id="ARBA00022475"/>
    </source>
</evidence>
<dbReference type="Proteomes" id="UP000063789">
    <property type="component" value="Chromosome"/>
</dbReference>
<dbReference type="STRING" id="1136941.ACH46_10815"/>
<accession>A0A0N9N9H9</accession>
<dbReference type="PANTHER" id="PTHR43077">
    <property type="entry name" value="TRANSPORT PERMEASE YVFS-RELATED"/>
    <property type="match status" value="1"/>
</dbReference>
<keyword evidence="5 7" id="KW-1133">Transmembrane helix</keyword>